<dbReference type="InterPro" id="IPR036291">
    <property type="entry name" value="NAD(P)-bd_dom_sf"/>
</dbReference>
<gene>
    <name evidence="4" type="ORF">KSF_068060</name>
</gene>
<sequence length="415" mass="46344">MQPVKLLIVGAGSRGSRYGEYALEHPELAQVVGVAEPREYFRNRLLERHGIAAENAVEDWHELLARPRLADAVIIAVQDALHLEPAVAFAEKGYDILLEKPMAPDPESCRRIVEAAQAQNNIFAVCHVMRYTHYTQRLKALVASGLIGEVVSIQHLEPVGYWHYAHSFVRGNWRNEAESSFMLLAKSCHDIDWLRYIIGRPCVQVSSFGSLQHFRREAKPAEAGQAKRCLDCAYEPQCPYSAKRFYLERLRRGDRGWPLDVITTEFSEQGVLDALRNGPYGRCVYECDNDVVDHQVVNLLYDNGATASFTMIATSETRDRETIIFGTRGELRGNGEKIVHYNFLSGKTEEIAIEGPETGMAGHGGGDYGIMKAFVAAVAQRDPNLILSGPAESLETHLTVFAAERARREGSTVRV</sequence>
<evidence type="ECO:0000259" key="2">
    <source>
        <dbReference type="Pfam" id="PF01408"/>
    </source>
</evidence>
<protein>
    <submittedName>
        <fullName evidence="4">Oxidoreductase</fullName>
    </submittedName>
</protein>
<dbReference type="InterPro" id="IPR000683">
    <property type="entry name" value="Gfo/Idh/MocA-like_OxRdtase_N"/>
</dbReference>
<dbReference type="Proteomes" id="UP000597444">
    <property type="component" value="Unassembled WGS sequence"/>
</dbReference>
<name>A0A8J3N5R2_9CHLR</name>
<evidence type="ECO:0000256" key="1">
    <source>
        <dbReference type="ARBA" id="ARBA00010928"/>
    </source>
</evidence>
<dbReference type="InterPro" id="IPR051450">
    <property type="entry name" value="Gfo/Idh/MocA_Oxidoreductases"/>
</dbReference>
<dbReference type="PANTHER" id="PTHR43377:SF2">
    <property type="entry name" value="BINDING ROSSMANN FOLD OXIDOREDUCTASE, PUTATIVE (AFU_ORTHOLOGUE AFUA_4G00560)-RELATED"/>
    <property type="match status" value="1"/>
</dbReference>
<dbReference type="AlphaFoldDB" id="A0A8J3N5R2"/>
<evidence type="ECO:0000313" key="4">
    <source>
        <dbReference type="EMBL" id="GHO96758.1"/>
    </source>
</evidence>
<feature type="domain" description="Gfo/Idh/MocA-like oxidoreductase C-terminal" evidence="3">
    <location>
        <begin position="139"/>
        <end position="414"/>
    </location>
</feature>
<keyword evidence="5" id="KW-1185">Reference proteome</keyword>
<proteinExistence type="inferred from homology"/>
<dbReference type="PANTHER" id="PTHR43377">
    <property type="entry name" value="BILIVERDIN REDUCTASE A"/>
    <property type="match status" value="1"/>
</dbReference>
<dbReference type="SUPFAM" id="SSF55347">
    <property type="entry name" value="Glyceraldehyde-3-phosphate dehydrogenase-like, C-terminal domain"/>
    <property type="match status" value="1"/>
</dbReference>
<dbReference type="Gene3D" id="3.30.360.10">
    <property type="entry name" value="Dihydrodipicolinate Reductase, domain 2"/>
    <property type="match status" value="1"/>
</dbReference>
<dbReference type="RefSeq" id="WP_220207358.1">
    <property type="nucleotide sequence ID" value="NZ_BNJK01000001.1"/>
</dbReference>
<accession>A0A8J3N5R2</accession>
<evidence type="ECO:0000259" key="3">
    <source>
        <dbReference type="Pfam" id="PF02894"/>
    </source>
</evidence>
<dbReference type="InterPro" id="IPR004104">
    <property type="entry name" value="Gfo/Idh/MocA-like_OxRdtase_C"/>
</dbReference>
<dbReference type="Pfam" id="PF02894">
    <property type="entry name" value="GFO_IDH_MocA_C"/>
    <property type="match status" value="1"/>
</dbReference>
<dbReference type="GO" id="GO:0000166">
    <property type="term" value="F:nucleotide binding"/>
    <property type="evidence" value="ECO:0007669"/>
    <property type="project" value="InterPro"/>
</dbReference>
<dbReference type="Gene3D" id="3.40.50.720">
    <property type="entry name" value="NAD(P)-binding Rossmann-like Domain"/>
    <property type="match status" value="1"/>
</dbReference>
<evidence type="ECO:0000313" key="5">
    <source>
        <dbReference type="Proteomes" id="UP000597444"/>
    </source>
</evidence>
<comment type="similarity">
    <text evidence="1">Belongs to the Gfo/Idh/MocA family.</text>
</comment>
<comment type="caution">
    <text evidence="4">The sequence shown here is derived from an EMBL/GenBank/DDBJ whole genome shotgun (WGS) entry which is preliminary data.</text>
</comment>
<dbReference type="EMBL" id="BNJK01000001">
    <property type="protein sequence ID" value="GHO96758.1"/>
    <property type="molecule type" value="Genomic_DNA"/>
</dbReference>
<dbReference type="SUPFAM" id="SSF51735">
    <property type="entry name" value="NAD(P)-binding Rossmann-fold domains"/>
    <property type="match status" value="1"/>
</dbReference>
<organism evidence="4 5">
    <name type="scientific">Reticulibacter mediterranei</name>
    <dbReference type="NCBI Taxonomy" id="2778369"/>
    <lineage>
        <taxon>Bacteria</taxon>
        <taxon>Bacillati</taxon>
        <taxon>Chloroflexota</taxon>
        <taxon>Ktedonobacteria</taxon>
        <taxon>Ktedonobacterales</taxon>
        <taxon>Reticulibacteraceae</taxon>
        <taxon>Reticulibacter</taxon>
    </lineage>
</organism>
<reference evidence="4" key="1">
    <citation type="submission" date="2020-10" db="EMBL/GenBank/DDBJ databases">
        <title>Taxonomic study of unclassified bacteria belonging to the class Ktedonobacteria.</title>
        <authorList>
            <person name="Yabe S."/>
            <person name="Wang C.M."/>
            <person name="Zheng Y."/>
            <person name="Sakai Y."/>
            <person name="Cavaletti L."/>
            <person name="Monciardini P."/>
            <person name="Donadio S."/>
        </authorList>
    </citation>
    <scope>NUCLEOTIDE SEQUENCE</scope>
    <source>
        <strain evidence="4">ID150040</strain>
    </source>
</reference>
<dbReference type="Pfam" id="PF01408">
    <property type="entry name" value="GFO_IDH_MocA"/>
    <property type="match status" value="1"/>
</dbReference>
<feature type="domain" description="Gfo/Idh/MocA-like oxidoreductase N-terminal" evidence="2">
    <location>
        <begin position="5"/>
        <end position="126"/>
    </location>
</feature>